<proteinExistence type="predicted"/>
<organism evidence="1 2">
    <name type="scientific">Caerostris darwini</name>
    <dbReference type="NCBI Taxonomy" id="1538125"/>
    <lineage>
        <taxon>Eukaryota</taxon>
        <taxon>Metazoa</taxon>
        <taxon>Ecdysozoa</taxon>
        <taxon>Arthropoda</taxon>
        <taxon>Chelicerata</taxon>
        <taxon>Arachnida</taxon>
        <taxon>Araneae</taxon>
        <taxon>Araneomorphae</taxon>
        <taxon>Entelegynae</taxon>
        <taxon>Araneoidea</taxon>
        <taxon>Araneidae</taxon>
        <taxon>Caerostris</taxon>
    </lineage>
</organism>
<keyword evidence="2" id="KW-1185">Reference proteome</keyword>
<comment type="caution">
    <text evidence="1">The sequence shown here is derived from an EMBL/GenBank/DDBJ whole genome shotgun (WGS) entry which is preliminary data.</text>
</comment>
<name>A0AAV4WGB7_9ARAC</name>
<protein>
    <submittedName>
        <fullName evidence="1">Uncharacterized protein</fullName>
    </submittedName>
</protein>
<reference evidence="1 2" key="1">
    <citation type="submission" date="2021-06" db="EMBL/GenBank/DDBJ databases">
        <title>Caerostris darwini draft genome.</title>
        <authorList>
            <person name="Kono N."/>
            <person name="Arakawa K."/>
        </authorList>
    </citation>
    <scope>NUCLEOTIDE SEQUENCE [LARGE SCALE GENOMIC DNA]</scope>
</reference>
<dbReference type="AlphaFoldDB" id="A0AAV4WGB7"/>
<sequence length="123" mass="13751">MSEKSVSSPPDLISSIQFQGHCSTFTQSSTRVFAGEMERTREDIVHVSKNILIQRKLAKLVITNSFLLRFEKPISVSKPASSEGSSISSNVATHPDYYVTPYSVIFHSTFERRRGGIKTPPFL</sequence>
<dbReference type="EMBL" id="BPLQ01014598">
    <property type="protein sequence ID" value="GIY81298.1"/>
    <property type="molecule type" value="Genomic_DNA"/>
</dbReference>
<dbReference type="Proteomes" id="UP001054837">
    <property type="component" value="Unassembled WGS sequence"/>
</dbReference>
<gene>
    <name evidence="1" type="ORF">CDAR_191921</name>
</gene>
<evidence type="ECO:0000313" key="1">
    <source>
        <dbReference type="EMBL" id="GIY81298.1"/>
    </source>
</evidence>
<evidence type="ECO:0000313" key="2">
    <source>
        <dbReference type="Proteomes" id="UP001054837"/>
    </source>
</evidence>
<accession>A0AAV4WGB7</accession>